<name>A0ABX5HNR6_9GAMM</name>
<evidence type="ECO:0000259" key="1">
    <source>
        <dbReference type="Pfam" id="PF07484"/>
    </source>
</evidence>
<dbReference type="InterPro" id="IPR011083">
    <property type="entry name" value="Phage_tail_collar_dom"/>
</dbReference>
<evidence type="ECO:0000313" key="3">
    <source>
        <dbReference type="Proteomes" id="UP000240506"/>
    </source>
</evidence>
<dbReference type="EMBL" id="PYSG01000003">
    <property type="protein sequence ID" value="PTA48518.1"/>
    <property type="molecule type" value="Genomic_DNA"/>
</dbReference>
<reference evidence="2 3" key="1">
    <citation type="submission" date="2018-04" db="EMBL/GenBank/DDBJ databases">
        <title>Genomic sequence of a freshwater isolate of Shewanella morhuae.</title>
        <authorList>
            <person name="Castillo D.E."/>
            <person name="Gram L."/>
        </authorList>
    </citation>
    <scope>NUCLEOTIDE SEQUENCE [LARGE SCALE GENOMIC DNA]</scope>
    <source>
        <strain evidence="2 3">CW7</strain>
    </source>
</reference>
<dbReference type="InterPro" id="IPR037053">
    <property type="entry name" value="Phage_tail_collar_dom_sf"/>
</dbReference>
<gene>
    <name evidence="2" type="ORF">C9I43_15630</name>
</gene>
<dbReference type="RefSeq" id="WP_107884370.1">
    <property type="nucleotide sequence ID" value="NZ_PYSG01000003.1"/>
</dbReference>
<accession>A0ABX5HNR6</accession>
<dbReference type="SUPFAM" id="SSF88874">
    <property type="entry name" value="Receptor-binding domain of short tail fibre protein gp12"/>
    <property type="match status" value="1"/>
</dbReference>
<dbReference type="Gene3D" id="3.90.1340.10">
    <property type="entry name" value="Phage tail collar domain"/>
    <property type="match status" value="1"/>
</dbReference>
<sequence length="176" mass="18462">MSEAFVGEIRIFGGSYAPVNWRICDGSFLSISNEQVLFALIGTTYGGDGVNTFALPDLRSRVPVGQGQGPGLTAHTIGQSFGTESVTLTAAQLPEHNHIFTATKANATTELPTNALFAAQSDGDQIYVEANGTNQPAMLAPTSVTSTGSNVAHNNIMPSLGVNYIICLNGIFPSRN</sequence>
<dbReference type="Proteomes" id="UP000240506">
    <property type="component" value="Unassembled WGS sequence"/>
</dbReference>
<evidence type="ECO:0000313" key="2">
    <source>
        <dbReference type="EMBL" id="PTA48518.1"/>
    </source>
</evidence>
<comment type="caution">
    <text evidence="2">The sequence shown here is derived from an EMBL/GenBank/DDBJ whole genome shotgun (WGS) entry which is preliminary data.</text>
</comment>
<proteinExistence type="predicted"/>
<feature type="domain" description="Phage tail collar" evidence="1">
    <location>
        <begin position="7"/>
        <end position="63"/>
    </location>
</feature>
<keyword evidence="3" id="KW-1185">Reference proteome</keyword>
<organism evidence="2 3">
    <name type="scientific">Shewanella morhuae</name>
    <dbReference type="NCBI Taxonomy" id="365591"/>
    <lineage>
        <taxon>Bacteria</taxon>
        <taxon>Pseudomonadati</taxon>
        <taxon>Pseudomonadota</taxon>
        <taxon>Gammaproteobacteria</taxon>
        <taxon>Alteromonadales</taxon>
        <taxon>Shewanellaceae</taxon>
        <taxon>Shewanella</taxon>
    </lineage>
</organism>
<protein>
    <submittedName>
        <fullName evidence="2">Phage tail protein</fullName>
    </submittedName>
</protein>
<dbReference type="Pfam" id="PF07484">
    <property type="entry name" value="Collar"/>
    <property type="match status" value="1"/>
</dbReference>